<reference evidence="4 5" key="1">
    <citation type="submission" date="2019-07" db="EMBL/GenBank/DDBJ databases">
        <authorList>
            <person name="Jastrzebski P J."/>
            <person name="Paukszto L."/>
            <person name="Jastrzebski P J."/>
        </authorList>
    </citation>
    <scope>NUCLEOTIDE SEQUENCE [LARGE SCALE GENOMIC DNA]</scope>
    <source>
        <strain evidence="4 5">WMS-il1</strain>
    </source>
</reference>
<dbReference type="InterPro" id="IPR036860">
    <property type="entry name" value="SH2_dom_sf"/>
</dbReference>
<dbReference type="PANTHER" id="PTHR19969">
    <property type="entry name" value="SH2-SH3 ADAPTOR PROTEIN-RELATED"/>
    <property type="match status" value="1"/>
</dbReference>
<name>A0A564Z7W9_HYMDI</name>
<dbReference type="Gene3D" id="3.30.505.10">
    <property type="entry name" value="SH2 domain"/>
    <property type="match status" value="1"/>
</dbReference>
<dbReference type="GO" id="GO:0016477">
    <property type="term" value="P:cell migration"/>
    <property type="evidence" value="ECO:0007669"/>
    <property type="project" value="TreeGrafter"/>
</dbReference>
<keyword evidence="5" id="KW-1185">Reference proteome</keyword>
<accession>A0A564Z7W9</accession>
<proteinExistence type="predicted"/>
<dbReference type="EMBL" id="CABIJS010000694">
    <property type="protein sequence ID" value="VUZ55536.1"/>
    <property type="molecule type" value="Genomic_DNA"/>
</dbReference>
<evidence type="ECO:0000259" key="3">
    <source>
        <dbReference type="PROSITE" id="PS50001"/>
    </source>
</evidence>
<dbReference type="PANTHER" id="PTHR19969:SF5">
    <property type="entry name" value="CRK-LIKE PROTEIN"/>
    <property type="match status" value="1"/>
</dbReference>
<evidence type="ECO:0000313" key="5">
    <source>
        <dbReference type="Proteomes" id="UP000321570"/>
    </source>
</evidence>
<dbReference type="GO" id="GO:0035591">
    <property type="term" value="F:signaling adaptor activity"/>
    <property type="evidence" value="ECO:0007669"/>
    <property type="project" value="TreeGrafter"/>
</dbReference>
<dbReference type="AlphaFoldDB" id="A0A564Z7W9"/>
<protein>
    <recommendedName>
        <fullName evidence="3">SH2 domain-containing protein</fullName>
    </recommendedName>
</protein>
<gene>
    <name evidence="4" type="ORF">WMSIL1_LOCUS13337</name>
</gene>
<organism evidence="4 5">
    <name type="scientific">Hymenolepis diminuta</name>
    <name type="common">Rat tapeworm</name>
    <dbReference type="NCBI Taxonomy" id="6216"/>
    <lineage>
        <taxon>Eukaryota</taxon>
        <taxon>Metazoa</taxon>
        <taxon>Spiralia</taxon>
        <taxon>Lophotrochozoa</taxon>
        <taxon>Platyhelminthes</taxon>
        <taxon>Cestoda</taxon>
        <taxon>Eucestoda</taxon>
        <taxon>Cyclophyllidea</taxon>
        <taxon>Hymenolepididae</taxon>
        <taxon>Hymenolepis</taxon>
    </lineage>
</organism>
<dbReference type="GO" id="GO:0007167">
    <property type="term" value="P:enzyme-linked receptor protein signaling pathway"/>
    <property type="evidence" value="ECO:0007669"/>
    <property type="project" value="TreeGrafter"/>
</dbReference>
<dbReference type="GO" id="GO:0005737">
    <property type="term" value="C:cytoplasm"/>
    <property type="evidence" value="ECO:0007669"/>
    <property type="project" value="TreeGrafter"/>
</dbReference>
<evidence type="ECO:0000256" key="1">
    <source>
        <dbReference type="ARBA" id="ARBA00022999"/>
    </source>
</evidence>
<dbReference type="InterPro" id="IPR000980">
    <property type="entry name" value="SH2"/>
</dbReference>
<dbReference type="GO" id="GO:0030971">
    <property type="term" value="F:receptor tyrosine kinase binding"/>
    <property type="evidence" value="ECO:0007669"/>
    <property type="project" value="TreeGrafter"/>
</dbReference>
<dbReference type="SUPFAM" id="SSF55550">
    <property type="entry name" value="SH2 domain"/>
    <property type="match status" value="1"/>
</dbReference>
<evidence type="ECO:0000313" key="4">
    <source>
        <dbReference type="EMBL" id="VUZ55536.1"/>
    </source>
</evidence>
<dbReference type="PROSITE" id="PS50001">
    <property type="entry name" value="SH2"/>
    <property type="match status" value="1"/>
</dbReference>
<dbReference type="PRINTS" id="PR00401">
    <property type="entry name" value="SH2DOMAIN"/>
</dbReference>
<dbReference type="Pfam" id="PF00017">
    <property type="entry name" value="SH2"/>
    <property type="match status" value="1"/>
</dbReference>
<feature type="domain" description="SH2" evidence="3">
    <location>
        <begin position="24"/>
        <end position="114"/>
    </location>
</feature>
<dbReference type="SMART" id="SM00252">
    <property type="entry name" value="SH2"/>
    <property type="match status" value="1"/>
</dbReference>
<evidence type="ECO:0000256" key="2">
    <source>
        <dbReference type="PROSITE-ProRule" id="PRU00191"/>
    </source>
</evidence>
<dbReference type="InterPro" id="IPR051184">
    <property type="entry name" value="Tyrosine-phos_adapter"/>
</dbReference>
<sequence>MAKQGIGRQPNDQPVGIPPQSVSYFHGKITRDQAEAILFVHKALEGLFLLRESVNQNYAISICHGGRVHHYNIEKQPDGTYQIRTGRKFPGPVELVKHHSTQLDGFLTLARFPLDRPPGESPIVLQGVRAAELEEKLRLKAMEMGLKVCILY</sequence>
<keyword evidence="1 2" id="KW-0727">SH2 domain</keyword>
<dbReference type="Proteomes" id="UP000321570">
    <property type="component" value="Unassembled WGS sequence"/>
</dbReference>